<sequence length="792" mass="86975">MIDGLESSPLLAEIILGARQWLGGAIALAAVAIGVLVWSYQRTLGAAWLRFVCLILKAVAVILLATCLLDPLFRGSRPSPGSNLFLVVADNSRSLQLANAGQRESRGAQLQASLSKDSPWLTRLAQDFDVRKYTFDTQLQPTQDFSQLAFVGEASALSTTLSQLSDRYRGQPVAGILLLTDGNATDLDGNELSVKDLPPIYPVPLASASLSLDASLTSIAVSQTNFEAAPVTIAAEIATQSLAGKQLIARVLDESGKEVERQTLTVKKDAESLSHRFLIKPEKPGISFYRVQLALPGEEELAVDSQQSTEATLANNNRLATVDRGGGPYRVLYVSGLPNWEFKFLRRAVSKDDEVDLVGLVRVAKKEPKFNFLSRSDERTNPLFRGFGNKSDEQAEQYDEPVLLRLGTADKEELRGGFPKDPEDLFKFHAIILDDMEAAFFTQDQLSLLQQFVSQRGGGLLMMGGKGSFGEGGYARTPVAELLPVYLDRGAPQANTEPLHLKLTREGWLQPWIRVRANEQDEQERLTAMPGFRSLNRIESIKPGASVLAEVETGQGNARPALAVQPFGRGRVGALLIGDLWRWDLRRAEDQPSDLEKAWRQTVRWLVADVPQLVEVETRRIMGTGLPAREIIVRARDPKFLALDNAQVAISIKTPDERDLKIVAESSEQTAGEYRAQFVPRIAGAYRATITVTAPDGSEVGRRETGWSVEPETDEFRELAGNLPLLQRLAAESGGEVVSLSGLSSFVASLPNRKIPHVETWTYPLWHQWGVLAVALGCLVGEWGLRRWKGLA</sequence>
<keyword evidence="1" id="KW-0812">Transmembrane</keyword>
<keyword evidence="1" id="KW-0472">Membrane</keyword>
<protein>
    <recommendedName>
        <fullName evidence="4">Glutamine amidotransferase domain-containing protein</fullName>
    </recommendedName>
</protein>
<evidence type="ECO:0000313" key="2">
    <source>
        <dbReference type="EMBL" id="QDU29176.1"/>
    </source>
</evidence>
<keyword evidence="1" id="KW-1133">Transmembrane helix</keyword>
<feature type="transmembrane region" description="Helical" evidence="1">
    <location>
        <begin position="47"/>
        <end position="73"/>
    </location>
</feature>
<dbReference type="OrthoDB" id="9781333at2"/>
<organism evidence="2 3">
    <name type="scientific">Anatilimnocola aggregata</name>
    <dbReference type="NCBI Taxonomy" id="2528021"/>
    <lineage>
        <taxon>Bacteria</taxon>
        <taxon>Pseudomonadati</taxon>
        <taxon>Planctomycetota</taxon>
        <taxon>Planctomycetia</taxon>
        <taxon>Pirellulales</taxon>
        <taxon>Pirellulaceae</taxon>
        <taxon>Anatilimnocola</taxon>
    </lineage>
</organism>
<dbReference type="SUPFAM" id="SSF52317">
    <property type="entry name" value="Class I glutamine amidotransferase-like"/>
    <property type="match status" value="1"/>
</dbReference>
<dbReference type="EMBL" id="CP036274">
    <property type="protein sequence ID" value="QDU29176.1"/>
    <property type="molecule type" value="Genomic_DNA"/>
</dbReference>
<evidence type="ECO:0008006" key="4">
    <source>
        <dbReference type="Google" id="ProtNLM"/>
    </source>
</evidence>
<dbReference type="PANTHER" id="PTHR37947:SF1">
    <property type="entry name" value="BLL2462 PROTEIN"/>
    <property type="match status" value="1"/>
</dbReference>
<dbReference type="PANTHER" id="PTHR37947">
    <property type="entry name" value="BLL2462 PROTEIN"/>
    <property type="match status" value="1"/>
</dbReference>
<feature type="transmembrane region" description="Helical" evidence="1">
    <location>
        <begin position="20"/>
        <end position="40"/>
    </location>
</feature>
<dbReference type="Proteomes" id="UP000315017">
    <property type="component" value="Chromosome"/>
</dbReference>
<gene>
    <name evidence="2" type="ORF">ETAA8_42830</name>
</gene>
<accession>A0A517YG26</accession>
<dbReference type="RefSeq" id="WP_145092619.1">
    <property type="nucleotide sequence ID" value="NZ_CP036274.1"/>
</dbReference>
<proteinExistence type="predicted"/>
<evidence type="ECO:0000256" key="1">
    <source>
        <dbReference type="SAM" id="Phobius"/>
    </source>
</evidence>
<evidence type="ECO:0000313" key="3">
    <source>
        <dbReference type="Proteomes" id="UP000315017"/>
    </source>
</evidence>
<keyword evidence="3" id="KW-1185">Reference proteome</keyword>
<dbReference type="Gene3D" id="3.40.50.880">
    <property type="match status" value="1"/>
</dbReference>
<dbReference type="AlphaFoldDB" id="A0A517YG26"/>
<name>A0A517YG26_9BACT</name>
<dbReference type="KEGG" id="aagg:ETAA8_42830"/>
<reference evidence="2 3" key="1">
    <citation type="submission" date="2019-02" db="EMBL/GenBank/DDBJ databases">
        <title>Deep-cultivation of Planctomycetes and their phenomic and genomic characterization uncovers novel biology.</title>
        <authorList>
            <person name="Wiegand S."/>
            <person name="Jogler M."/>
            <person name="Boedeker C."/>
            <person name="Pinto D."/>
            <person name="Vollmers J."/>
            <person name="Rivas-Marin E."/>
            <person name="Kohn T."/>
            <person name="Peeters S.H."/>
            <person name="Heuer A."/>
            <person name="Rast P."/>
            <person name="Oberbeckmann S."/>
            <person name="Bunk B."/>
            <person name="Jeske O."/>
            <person name="Meyerdierks A."/>
            <person name="Storesund J.E."/>
            <person name="Kallscheuer N."/>
            <person name="Luecker S."/>
            <person name="Lage O.M."/>
            <person name="Pohl T."/>
            <person name="Merkel B.J."/>
            <person name="Hornburger P."/>
            <person name="Mueller R.-W."/>
            <person name="Bruemmer F."/>
            <person name="Labrenz M."/>
            <person name="Spormann A.M."/>
            <person name="Op den Camp H."/>
            <person name="Overmann J."/>
            <person name="Amann R."/>
            <person name="Jetten M.S.M."/>
            <person name="Mascher T."/>
            <person name="Medema M.H."/>
            <person name="Devos D.P."/>
            <person name="Kaster A.-K."/>
            <person name="Ovreas L."/>
            <person name="Rohde M."/>
            <person name="Galperin M.Y."/>
            <person name="Jogler C."/>
        </authorList>
    </citation>
    <scope>NUCLEOTIDE SEQUENCE [LARGE SCALE GENOMIC DNA]</scope>
    <source>
        <strain evidence="2 3">ETA_A8</strain>
    </source>
</reference>
<dbReference type="InterPro" id="IPR029062">
    <property type="entry name" value="Class_I_gatase-like"/>
</dbReference>